<sequence length="132" mass="15130">MGKTNSILIPISPAELIDKICILEIKAEKITDPEKNKNIKNELEKLLVIWQEKIVNSPALESLKAKLKAASLRGWEAEDIKRACEREEDFGTRFIAAARTAYQNNDDRAAIWKEINLLLKSDIVQEKSYEKY</sequence>
<dbReference type="Pfam" id="PF19662">
    <property type="entry name" value="DUF6165"/>
    <property type="match status" value="1"/>
</dbReference>
<comment type="caution">
    <text evidence="1">The sequence shown here is derived from an EMBL/GenBank/DDBJ whole genome shotgun (WGS) entry which is preliminary data.</text>
</comment>
<evidence type="ECO:0000313" key="1">
    <source>
        <dbReference type="EMBL" id="OGN19570.1"/>
    </source>
</evidence>
<name>A0A1F8G3D5_9BACT</name>
<accession>A0A1F8G3D5</accession>
<dbReference type="AlphaFoldDB" id="A0A1F8G3D5"/>
<protein>
    <submittedName>
        <fullName evidence="1">Uncharacterized protein</fullName>
    </submittedName>
</protein>
<organism evidence="1 2">
    <name type="scientific">Candidatus Yanofskybacteria bacterium RIFCSPHIGHO2_12_FULL_45_19b</name>
    <dbReference type="NCBI Taxonomy" id="1802689"/>
    <lineage>
        <taxon>Bacteria</taxon>
        <taxon>Candidatus Yanofskyibacteriota</taxon>
    </lineage>
</organism>
<reference evidence="1 2" key="1">
    <citation type="journal article" date="2016" name="Nat. Commun.">
        <title>Thousands of microbial genomes shed light on interconnected biogeochemical processes in an aquifer system.</title>
        <authorList>
            <person name="Anantharaman K."/>
            <person name="Brown C.T."/>
            <person name="Hug L.A."/>
            <person name="Sharon I."/>
            <person name="Castelle C.J."/>
            <person name="Probst A.J."/>
            <person name="Thomas B.C."/>
            <person name="Singh A."/>
            <person name="Wilkins M.J."/>
            <person name="Karaoz U."/>
            <person name="Brodie E.L."/>
            <person name="Williams K.H."/>
            <person name="Hubbard S.S."/>
            <person name="Banfield J.F."/>
        </authorList>
    </citation>
    <scope>NUCLEOTIDE SEQUENCE [LARGE SCALE GENOMIC DNA]</scope>
</reference>
<proteinExistence type="predicted"/>
<dbReference type="InterPro" id="IPR046163">
    <property type="entry name" value="DUF6165"/>
</dbReference>
<dbReference type="Proteomes" id="UP000177478">
    <property type="component" value="Unassembled WGS sequence"/>
</dbReference>
<gene>
    <name evidence="1" type="ORF">A3F25_00515</name>
</gene>
<dbReference type="STRING" id="1802689.A3F25_00515"/>
<evidence type="ECO:0000313" key="2">
    <source>
        <dbReference type="Proteomes" id="UP000177478"/>
    </source>
</evidence>
<dbReference type="EMBL" id="MGKD01000013">
    <property type="protein sequence ID" value="OGN19570.1"/>
    <property type="molecule type" value="Genomic_DNA"/>
</dbReference>